<comment type="caution">
    <text evidence="1">The sequence shown here is derived from an EMBL/GenBank/DDBJ whole genome shotgun (WGS) entry which is preliminary data.</text>
</comment>
<proteinExistence type="predicted"/>
<gene>
    <name evidence="1" type="ORF">H0B56_18135</name>
</gene>
<evidence type="ECO:0000313" key="2">
    <source>
        <dbReference type="Proteomes" id="UP000582974"/>
    </source>
</evidence>
<dbReference type="EMBL" id="JACCKD010000007">
    <property type="protein sequence ID" value="MBA0127469.1"/>
    <property type="molecule type" value="Genomic_DNA"/>
</dbReference>
<protein>
    <submittedName>
        <fullName evidence="1">Uncharacterized protein</fullName>
    </submittedName>
</protein>
<evidence type="ECO:0000313" key="1">
    <source>
        <dbReference type="EMBL" id="MBA0127469.1"/>
    </source>
</evidence>
<keyword evidence="2" id="KW-1185">Reference proteome</keyword>
<dbReference type="AlphaFoldDB" id="A0A838ADU4"/>
<reference evidence="1 2" key="1">
    <citation type="submission" date="2020-07" db="EMBL/GenBank/DDBJ databases">
        <title>Genome of Haloechinothrix sp.</title>
        <authorList>
            <person name="Tang S.-K."/>
            <person name="Yang L."/>
            <person name="Zhu W.-Y."/>
        </authorList>
    </citation>
    <scope>NUCLEOTIDE SEQUENCE [LARGE SCALE GENOMIC DNA]</scope>
    <source>
        <strain evidence="1 2">YIM 98757</strain>
    </source>
</reference>
<dbReference type="RefSeq" id="WP_180894290.1">
    <property type="nucleotide sequence ID" value="NZ_JACCKD010000007.1"/>
</dbReference>
<name>A0A838ADU4_9PSEU</name>
<dbReference type="Proteomes" id="UP000582974">
    <property type="component" value="Unassembled WGS sequence"/>
</dbReference>
<accession>A0A838ADU4</accession>
<organism evidence="1 2">
    <name type="scientific">Haloechinothrix aidingensis</name>
    <dbReference type="NCBI Taxonomy" id="2752311"/>
    <lineage>
        <taxon>Bacteria</taxon>
        <taxon>Bacillati</taxon>
        <taxon>Actinomycetota</taxon>
        <taxon>Actinomycetes</taxon>
        <taxon>Pseudonocardiales</taxon>
        <taxon>Pseudonocardiaceae</taxon>
        <taxon>Haloechinothrix</taxon>
    </lineage>
</organism>
<sequence length="129" mass="14452">MTVHEHTRTEAGPDTSRCECCGHQAKPADLYVRAVPDSSRAHPTDPTQDGVRIACACSPQHADELVEQGRQEWVDEQLWTAKARRAAERWSQSRLTISHFARLAGLTPEQLDRALRWQASTDREAHPSG</sequence>